<keyword evidence="3" id="KW-0804">Transcription</keyword>
<dbReference type="Gene3D" id="1.10.10.60">
    <property type="entry name" value="Homeodomain-like"/>
    <property type="match status" value="2"/>
</dbReference>
<reference evidence="5" key="1">
    <citation type="journal article" date="2021" name="PeerJ">
        <title>Extensive microbial diversity within the chicken gut microbiome revealed by metagenomics and culture.</title>
        <authorList>
            <person name="Gilroy R."/>
            <person name="Ravi A."/>
            <person name="Getino M."/>
            <person name="Pursley I."/>
            <person name="Horton D.L."/>
            <person name="Alikhan N.F."/>
            <person name="Baker D."/>
            <person name="Gharbi K."/>
            <person name="Hall N."/>
            <person name="Watson M."/>
            <person name="Adriaenssens E.M."/>
            <person name="Foster-Nyarko E."/>
            <person name="Jarju S."/>
            <person name="Secka A."/>
            <person name="Antonio M."/>
            <person name="Oren A."/>
            <person name="Chaudhuri R.R."/>
            <person name="La Ragione R."/>
            <person name="Hildebrand F."/>
            <person name="Pallen M.J."/>
        </authorList>
    </citation>
    <scope>NUCLEOTIDE SEQUENCE</scope>
    <source>
        <strain evidence="5">CHK195-9823</strain>
    </source>
</reference>
<gene>
    <name evidence="5" type="ORF">H9747_13770</name>
</gene>
<dbReference type="EMBL" id="DXIQ01000095">
    <property type="protein sequence ID" value="HIV40040.1"/>
    <property type="molecule type" value="Genomic_DNA"/>
</dbReference>
<dbReference type="InterPro" id="IPR020449">
    <property type="entry name" value="Tscrpt_reg_AraC-type_HTH"/>
</dbReference>
<dbReference type="InterPro" id="IPR018062">
    <property type="entry name" value="HTH_AraC-typ_CS"/>
</dbReference>
<dbReference type="InterPro" id="IPR018060">
    <property type="entry name" value="HTH_AraC"/>
</dbReference>
<evidence type="ECO:0000313" key="5">
    <source>
        <dbReference type="EMBL" id="HIV40040.1"/>
    </source>
</evidence>
<evidence type="ECO:0000256" key="2">
    <source>
        <dbReference type="ARBA" id="ARBA00023125"/>
    </source>
</evidence>
<organism evidence="5 6">
    <name type="scientific">Candidatus Blautia stercorigallinarum</name>
    <dbReference type="NCBI Taxonomy" id="2838501"/>
    <lineage>
        <taxon>Bacteria</taxon>
        <taxon>Bacillati</taxon>
        <taxon>Bacillota</taxon>
        <taxon>Clostridia</taxon>
        <taxon>Lachnospirales</taxon>
        <taxon>Lachnospiraceae</taxon>
        <taxon>Blautia</taxon>
    </lineage>
</organism>
<dbReference type="AlphaFoldDB" id="A0A9D1PF26"/>
<protein>
    <submittedName>
        <fullName evidence="5">AraC family transcriptional regulator</fullName>
    </submittedName>
</protein>
<dbReference type="Pfam" id="PF12833">
    <property type="entry name" value="HTH_18"/>
    <property type="match status" value="1"/>
</dbReference>
<dbReference type="PROSITE" id="PS00041">
    <property type="entry name" value="HTH_ARAC_FAMILY_1"/>
    <property type="match status" value="1"/>
</dbReference>
<proteinExistence type="predicted"/>
<dbReference type="GO" id="GO:0043565">
    <property type="term" value="F:sequence-specific DNA binding"/>
    <property type="evidence" value="ECO:0007669"/>
    <property type="project" value="InterPro"/>
</dbReference>
<comment type="caution">
    <text evidence="5">The sequence shown here is derived from an EMBL/GenBank/DDBJ whole genome shotgun (WGS) entry which is preliminary data.</text>
</comment>
<evidence type="ECO:0000256" key="1">
    <source>
        <dbReference type="ARBA" id="ARBA00023015"/>
    </source>
</evidence>
<feature type="domain" description="HTH araC/xylS-type" evidence="4">
    <location>
        <begin position="190"/>
        <end position="288"/>
    </location>
</feature>
<dbReference type="PANTHER" id="PTHR43280:SF28">
    <property type="entry name" value="HTH-TYPE TRANSCRIPTIONAL ACTIVATOR RHAS"/>
    <property type="match status" value="1"/>
</dbReference>
<accession>A0A9D1PF26</accession>
<dbReference type="SUPFAM" id="SSF46689">
    <property type="entry name" value="Homeodomain-like"/>
    <property type="match status" value="2"/>
</dbReference>
<evidence type="ECO:0000259" key="4">
    <source>
        <dbReference type="PROSITE" id="PS01124"/>
    </source>
</evidence>
<dbReference type="SMART" id="SM00342">
    <property type="entry name" value="HTH_ARAC"/>
    <property type="match status" value="1"/>
</dbReference>
<keyword evidence="2" id="KW-0238">DNA-binding</keyword>
<sequence length="292" mass="34540">MNQNPNLFETVRHGSVMFPLEYYHCVFPLGISNLPVHWHKEFEITLVEKGSCTYQIDLQTYKIREGDVLLLPPEMLHGTGEEPKEEFITDSFVFCLDMLESQRTDFCTTEFFVPLSKGTLRFPVYLPAVDPMARLLGKSFEKIQQTYLEKPPGYELEIKAELFHLFFLLYRQAPYQRSDQEHTEITDKLKVVLQFIQDHYQRGITVRELADICHFSEYHFMRFFKRHMNMTSIEYLNQYRLEMASRQLAETNLSVTSIALESGFNNISYFNRVFKRKFGVTPMEYRSYSKSS</sequence>
<dbReference type="PROSITE" id="PS01124">
    <property type="entry name" value="HTH_ARAC_FAMILY_2"/>
    <property type="match status" value="1"/>
</dbReference>
<keyword evidence="1" id="KW-0805">Transcription regulation</keyword>
<dbReference type="Proteomes" id="UP000886814">
    <property type="component" value="Unassembled WGS sequence"/>
</dbReference>
<dbReference type="GO" id="GO:0003700">
    <property type="term" value="F:DNA-binding transcription factor activity"/>
    <property type="evidence" value="ECO:0007669"/>
    <property type="project" value="InterPro"/>
</dbReference>
<dbReference type="InterPro" id="IPR014710">
    <property type="entry name" value="RmlC-like_jellyroll"/>
</dbReference>
<dbReference type="InterPro" id="IPR009057">
    <property type="entry name" value="Homeodomain-like_sf"/>
</dbReference>
<evidence type="ECO:0000256" key="3">
    <source>
        <dbReference type="ARBA" id="ARBA00023163"/>
    </source>
</evidence>
<evidence type="ECO:0000313" key="6">
    <source>
        <dbReference type="Proteomes" id="UP000886814"/>
    </source>
</evidence>
<reference evidence="5" key="2">
    <citation type="submission" date="2021-04" db="EMBL/GenBank/DDBJ databases">
        <authorList>
            <person name="Gilroy R."/>
        </authorList>
    </citation>
    <scope>NUCLEOTIDE SEQUENCE</scope>
    <source>
        <strain evidence="5">CHK195-9823</strain>
    </source>
</reference>
<dbReference type="InterPro" id="IPR037923">
    <property type="entry name" value="HTH-like"/>
</dbReference>
<dbReference type="Pfam" id="PF02311">
    <property type="entry name" value="AraC_binding"/>
    <property type="match status" value="1"/>
</dbReference>
<name>A0A9D1PF26_9FIRM</name>
<dbReference type="InterPro" id="IPR003313">
    <property type="entry name" value="AraC-bd"/>
</dbReference>
<dbReference type="PANTHER" id="PTHR43280">
    <property type="entry name" value="ARAC-FAMILY TRANSCRIPTIONAL REGULATOR"/>
    <property type="match status" value="1"/>
</dbReference>
<dbReference type="PRINTS" id="PR00032">
    <property type="entry name" value="HTHARAC"/>
</dbReference>
<dbReference type="Gene3D" id="2.60.120.10">
    <property type="entry name" value="Jelly Rolls"/>
    <property type="match status" value="1"/>
</dbReference>
<dbReference type="SUPFAM" id="SSF51215">
    <property type="entry name" value="Regulatory protein AraC"/>
    <property type="match status" value="1"/>
</dbReference>